<dbReference type="EMBL" id="LPWH01000050">
    <property type="protein sequence ID" value="POR04047.1"/>
    <property type="molecule type" value="Genomic_DNA"/>
</dbReference>
<evidence type="ECO:0000313" key="1">
    <source>
        <dbReference type="EMBL" id="POR04047.1"/>
    </source>
</evidence>
<protein>
    <submittedName>
        <fullName evidence="1">Uncharacterized protein</fullName>
    </submittedName>
</protein>
<proteinExistence type="predicted"/>
<comment type="caution">
    <text evidence="1">The sequence shown here is derived from an EMBL/GenBank/DDBJ whole genome shotgun (WGS) entry which is preliminary data.</text>
</comment>
<evidence type="ECO:0000313" key="2">
    <source>
        <dbReference type="Proteomes" id="UP000237350"/>
    </source>
</evidence>
<gene>
    <name evidence="1" type="ORF">AU468_04330</name>
</gene>
<name>A0A2S4JWY9_9SPIO</name>
<organism evidence="1 2">
    <name type="scientific">Alkalispirochaeta sphaeroplastigenens</name>
    <dbReference type="NCBI Taxonomy" id="1187066"/>
    <lineage>
        <taxon>Bacteria</taxon>
        <taxon>Pseudomonadati</taxon>
        <taxon>Spirochaetota</taxon>
        <taxon>Spirochaetia</taxon>
        <taxon>Spirochaetales</taxon>
        <taxon>Spirochaetaceae</taxon>
        <taxon>Alkalispirochaeta</taxon>
    </lineage>
</organism>
<sequence>MFLFCVVFLGGCAGGNPGPCPPSPEGRPAVLTGVLSVKGSSPHAVLVIAAGEAGSYEVTGEMARDLLRNYQGAVVALEGRVIREAAHPRRGVFIAERLIAEGSSDAGDF</sequence>
<dbReference type="AlphaFoldDB" id="A0A2S4JWY9"/>
<accession>A0A2S4JWY9</accession>
<reference evidence="2" key="1">
    <citation type="submission" date="2015-12" db="EMBL/GenBank/DDBJ databases">
        <authorList>
            <person name="Lodha T.D."/>
            <person name="Chintalapati S."/>
            <person name="Chintalapati V.R."/>
            <person name="Sravanthi T."/>
        </authorList>
    </citation>
    <scope>NUCLEOTIDE SEQUENCE [LARGE SCALE GENOMIC DNA]</scope>
    <source>
        <strain evidence="2">JC133</strain>
    </source>
</reference>
<dbReference type="Proteomes" id="UP000237350">
    <property type="component" value="Unassembled WGS sequence"/>
</dbReference>
<keyword evidence="2" id="KW-1185">Reference proteome</keyword>